<comment type="caution">
    <text evidence="3">The sequence shown here is derived from an EMBL/GenBank/DDBJ whole genome shotgun (WGS) entry which is preliminary data.</text>
</comment>
<gene>
    <name evidence="3" type="ORF">J4709_10965</name>
</gene>
<dbReference type="Gene3D" id="3.10.450.50">
    <property type="match status" value="1"/>
</dbReference>
<dbReference type="InterPro" id="IPR011944">
    <property type="entry name" value="Steroid_delta5-4_isomerase"/>
</dbReference>
<sequence length="165" mass="17439">MAPRGARRPALGRTGLVRPGERHRAGGTTEPGGTVTGTSSVDELLDALVTAWNAGDATAYADLFVEDADYITFFGQNMAGRTAIETGHRALFEGPLKGSRLTSGGTVPKIRFLRPDVAIIVTAGGAPGDDTQQSVITLTAVRNQGRWRFASFQNTRVTLPRGTPS</sequence>
<name>A0ABS3RP66_9ACTN</name>
<dbReference type="NCBIfam" id="TIGR02246">
    <property type="entry name" value="SgcJ/EcaC family oxidoreductase"/>
    <property type="match status" value="1"/>
</dbReference>
<feature type="domain" description="DUF4440" evidence="2">
    <location>
        <begin position="42"/>
        <end position="148"/>
    </location>
</feature>
<feature type="region of interest" description="Disordered" evidence="1">
    <location>
        <begin position="1"/>
        <end position="38"/>
    </location>
</feature>
<dbReference type="Proteomes" id="UP000680206">
    <property type="component" value="Unassembled WGS sequence"/>
</dbReference>
<feature type="compositionally biased region" description="Low complexity" evidence="1">
    <location>
        <begin position="26"/>
        <end position="38"/>
    </location>
</feature>
<accession>A0ABS3RP66</accession>
<keyword evidence="4" id="KW-1185">Reference proteome</keyword>
<dbReference type="EMBL" id="JAGEPF010000006">
    <property type="protein sequence ID" value="MBO2458093.1"/>
    <property type="molecule type" value="Genomic_DNA"/>
</dbReference>
<evidence type="ECO:0000259" key="2">
    <source>
        <dbReference type="Pfam" id="PF14534"/>
    </source>
</evidence>
<dbReference type="Pfam" id="PF14534">
    <property type="entry name" value="DUF4440"/>
    <property type="match status" value="1"/>
</dbReference>
<proteinExistence type="predicted"/>
<protein>
    <submittedName>
        <fullName evidence="3">SgcJ/EcaC family oxidoreductase</fullName>
    </submittedName>
</protein>
<feature type="compositionally biased region" description="Low complexity" evidence="1">
    <location>
        <begin position="1"/>
        <end position="16"/>
    </location>
</feature>
<organism evidence="3 4">
    <name type="scientific">Actinomadura violacea</name>
    <dbReference type="NCBI Taxonomy" id="2819934"/>
    <lineage>
        <taxon>Bacteria</taxon>
        <taxon>Bacillati</taxon>
        <taxon>Actinomycetota</taxon>
        <taxon>Actinomycetes</taxon>
        <taxon>Streptosporangiales</taxon>
        <taxon>Thermomonosporaceae</taxon>
        <taxon>Actinomadura</taxon>
    </lineage>
</organism>
<dbReference type="InterPro" id="IPR032710">
    <property type="entry name" value="NTF2-like_dom_sf"/>
</dbReference>
<dbReference type="InterPro" id="IPR027843">
    <property type="entry name" value="DUF4440"/>
</dbReference>
<evidence type="ECO:0000256" key="1">
    <source>
        <dbReference type="SAM" id="MobiDB-lite"/>
    </source>
</evidence>
<evidence type="ECO:0000313" key="4">
    <source>
        <dbReference type="Proteomes" id="UP000680206"/>
    </source>
</evidence>
<evidence type="ECO:0000313" key="3">
    <source>
        <dbReference type="EMBL" id="MBO2458093.1"/>
    </source>
</evidence>
<dbReference type="SUPFAM" id="SSF54427">
    <property type="entry name" value="NTF2-like"/>
    <property type="match status" value="1"/>
</dbReference>
<reference evidence="3 4" key="1">
    <citation type="submission" date="2021-03" db="EMBL/GenBank/DDBJ databases">
        <title>Actinomadura violae sp. nov., isolated from lichen in Thailand.</title>
        <authorList>
            <person name="Kanchanasin P."/>
            <person name="Saeng-In P."/>
            <person name="Phongsopitanun W."/>
            <person name="Yuki M."/>
            <person name="Kudo T."/>
            <person name="Ohkuma M."/>
            <person name="Tanasupawat S."/>
        </authorList>
    </citation>
    <scope>NUCLEOTIDE SEQUENCE [LARGE SCALE GENOMIC DNA]</scope>
    <source>
        <strain evidence="3 4">LCR2-06</strain>
    </source>
</reference>